<dbReference type="Gene3D" id="2.40.40.20">
    <property type="match status" value="1"/>
</dbReference>
<reference evidence="8 9" key="1">
    <citation type="journal article" date="2018" name="Elife">
        <title>Discovery and characterization of a prevalent human gut bacterial enzyme sufficient for the inactivation of a family of plant toxins.</title>
        <authorList>
            <person name="Koppel N."/>
            <person name="Bisanz J.E."/>
            <person name="Pandelia M.E."/>
            <person name="Turnbaugh P.J."/>
            <person name="Balskus E.P."/>
        </authorList>
    </citation>
    <scope>NUCLEOTIDE SEQUENCE [LARGE SCALE GENOMIC DNA]</scope>
    <source>
        <strain evidence="8 9">OB21 GAM31</strain>
    </source>
</reference>
<dbReference type="PANTHER" id="PTHR43742">
    <property type="entry name" value="TRIMETHYLAMINE-N-OXIDE REDUCTASE"/>
    <property type="match status" value="1"/>
</dbReference>
<dbReference type="EMBL" id="PPTO01000010">
    <property type="protein sequence ID" value="RDB57996.1"/>
    <property type="molecule type" value="Genomic_DNA"/>
</dbReference>
<dbReference type="AlphaFoldDB" id="A0A369LIE5"/>
<keyword evidence="6" id="KW-0411">Iron-sulfur</keyword>
<name>A0A369LIE5_9ACTN</name>
<evidence type="ECO:0000256" key="2">
    <source>
        <dbReference type="ARBA" id="ARBA00022723"/>
    </source>
</evidence>
<comment type="similarity">
    <text evidence="1">Belongs to the prokaryotic molybdopterin-containing oxidoreductase family.</text>
</comment>
<keyword evidence="2" id="KW-0479">Metal-binding</keyword>
<keyword evidence="3" id="KW-0732">Signal</keyword>
<accession>A0A369LIE5</accession>
<evidence type="ECO:0000256" key="3">
    <source>
        <dbReference type="ARBA" id="ARBA00022729"/>
    </source>
</evidence>
<sequence length="810" mass="89188">MALSGLIRGGDMTGAQGSKFDLTRRGFLKAGAVSAMGLAAAGSMTGCSGWLGSTAPEAAEEKTVYTLHQFMCTGRCSLKCTVRDGRLAMIQPNDTVDEYYRHVCMKGISEIQHVYSDERLQTPMRRVGERGSNEFEAITWDEALATIGEELNKAWDKYGKSSVYMSASNEPRFSFLPALLGCATGVEPGIDRGTGNGEAPAIGGDVFGGGTAESRDWVNTKTLVIAGTNLLETSMMQANTFMDAKEAGCEIIVLDPHFSTTASKADQWIPIQPGCDAAFYLGMMTYILDNKLYDEKFVLEHTSLPFLMNAETGEMLREGKEWGVDEETGEPVDPGDFMVWDATVGKAVPYSSAILTASLEGEFDVDGVKATTAFSNLKKNQARYTTEWAAGVTGIDAATIEEVARKYATNGPAYLVFGQGGSDKYSNPDIIGHAGMVLTALTGNIGKPGSGIGHTIGGAGYGVALGEWKLPEQFKPAELDVRADRFPTRENDVHVIISLGNTFQQYWANMNKTREWIDSLDFIVHIGMYYEDTVKYADIVLPVCSKFEDTVEHSIVRSDYNHVNLQTKCIDPLFDSKPDFDVMRLIAESVGLGEYLPKDAEELVRYQIENSKDLADQGITFDALIKNHGSIKMANTDEPRRGYTDLKFKTPTERMEVYYQSQAEVGQGWPNWEENNEAYAGNPLAEKYPLQFTQTRTRFSNHSHFKAAAWLQQFVKPVLELNPKDMESRGIADGDLIEAFNDRGSFKCVARANNAVRPGSSRTFEAGWSKFIEEGNTQNVTNDHVNERDEYLPTGAPIPFNDTLIEVKKA</sequence>
<dbReference type="GO" id="GO:0043546">
    <property type="term" value="F:molybdopterin cofactor binding"/>
    <property type="evidence" value="ECO:0007669"/>
    <property type="project" value="InterPro"/>
</dbReference>
<dbReference type="InterPro" id="IPR050612">
    <property type="entry name" value="Prok_Mopterin_Oxidored"/>
</dbReference>
<keyword evidence="4" id="KW-0560">Oxidoreductase</keyword>
<evidence type="ECO:0000256" key="6">
    <source>
        <dbReference type="ARBA" id="ARBA00023014"/>
    </source>
</evidence>
<gene>
    <name evidence="8" type="ORF">C1881_06965</name>
</gene>
<dbReference type="SMART" id="SM00926">
    <property type="entry name" value="Molybdop_Fe4S4"/>
    <property type="match status" value="1"/>
</dbReference>
<dbReference type="GO" id="GO:0016491">
    <property type="term" value="F:oxidoreductase activity"/>
    <property type="evidence" value="ECO:0007669"/>
    <property type="project" value="UniProtKB-KW"/>
</dbReference>
<protein>
    <submittedName>
        <fullName evidence="8">Molybdopterin oxidoreductase</fullName>
    </submittedName>
</protein>
<dbReference type="InterPro" id="IPR006311">
    <property type="entry name" value="TAT_signal"/>
</dbReference>
<dbReference type="Proteomes" id="UP000253975">
    <property type="component" value="Unassembled WGS sequence"/>
</dbReference>
<dbReference type="PANTHER" id="PTHR43742:SF6">
    <property type="entry name" value="OXIDOREDUCTASE YYAE-RELATED"/>
    <property type="match status" value="1"/>
</dbReference>
<keyword evidence="5" id="KW-0408">Iron</keyword>
<feature type="domain" description="4Fe-4S Mo/W bis-MGD-type" evidence="7">
    <location>
        <begin position="61"/>
        <end position="118"/>
    </location>
</feature>
<dbReference type="Gene3D" id="3.40.50.740">
    <property type="match status" value="2"/>
</dbReference>
<dbReference type="InterPro" id="IPR006963">
    <property type="entry name" value="Mopterin_OxRdtase_4Fe-4S_dom"/>
</dbReference>
<dbReference type="PROSITE" id="PS51318">
    <property type="entry name" value="TAT"/>
    <property type="match status" value="1"/>
</dbReference>
<dbReference type="GO" id="GO:0046872">
    <property type="term" value="F:metal ion binding"/>
    <property type="evidence" value="ECO:0007669"/>
    <property type="project" value="UniProtKB-KW"/>
</dbReference>
<organism evidence="8 9">
    <name type="scientific">Slackia isoflavoniconvertens</name>
    <dbReference type="NCBI Taxonomy" id="572010"/>
    <lineage>
        <taxon>Bacteria</taxon>
        <taxon>Bacillati</taxon>
        <taxon>Actinomycetota</taxon>
        <taxon>Coriobacteriia</taxon>
        <taxon>Eggerthellales</taxon>
        <taxon>Eggerthellaceae</taxon>
        <taxon>Slackia</taxon>
    </lineage>
</organism>
<proteinExistence type="inferred from homology"/>
<dbReference type="Gene3D" id="2.20.25.90">
    <property type="entry name" value="ADC-like domains"/>
    <property type="match status" value="1"/>
</dbReference>
<dbReference type="Pfam" id="PF01568">
    <property type="entry name" value="Molydop_binding"/>
    <property type="match status" value="1"/>
</dbReference>
<dbReference type="InterPro" id="IPR006657">
    <property type="entry name" value="MoPterin_dinucl-bd_dom"/>
</dbReference>
<dbReference type="InterPro" id="IPR006656">
    <property type="entry name" value="Mopterin_OxRdtase"/>
</dbReference>
<dbReference type="InterPro" id="IPR009010">
    <property type="entry name" value="Asp_de-COase-like_dom_sf"/>
</dbReference>
<dbReference type="Pfam" id="PF00384">
    <property type="entry name" value="Molybdopterin"/>
    <property type="match status" value="1"/>
</dbReference>
<comment type="caution">
    <text evidence="8">The sequence shown here is derived from an EMBL/GenBank/DDBJ whole genome shotgun (WGS) entry which is preliminary data.</text>
</comment>
<evidence type="ECO:0000256" key="5">
    <source>
        <dbReference type="ARBA" id="ARBA00023004"/>
    </source>
</evidence>
<evidence type="ECO:0000313" key="9">
    <source>
        <dbReference type="Proteomes" id="UP000253975"/>
    </source>
</evidence>
<dbReference type="SUPFAM" id="SSF50692">
    <property type="entry name" value="ADC-like"/>
    <property type="match status" value="1"/>
</dbReference>
<dbReference type="SUPFAM" id="SSF53706">
    <property type="entry name" value="Formate dehydrogenase/DMSO reductase, domains 1-3"/>
    <property type="match status" value="1"/>
</dbReference>
<evidence type="ECO:0000256" key="1">
    <source>
        <dbReference type="ARBA" id="ARBA00010312"/>
    </source>
</evidence>
<evidence type="ECO:0000256" key="4">
    <source>
        <dbReference type="ARBA" id="ARBA00023002"/>
    </source>
</evidence>
<dbReference type="PROSITE" id="PS51669">
    <property type="entry name" value="4FE4S_MOW_BIS_MGD"/>
    <property type="match status" value="1"/>
</dbReference>
<evidence type="ECO:0000259" key="7">
    <source>
        <dbReference type="PROSITE" id="PS51669"/>
    </source>
</evidence>
<dbReference type="Pfam" id="PF04879">
    <property type="entry name" value="Molybdop_Fe4S4"/>
    <property type="match status" value="1"/>
</dbReference>
<evidence type="ECO:0000313" key="8">
    <source>
        <dbReference type="EMBL" id="RDB57996.1"/>
    </source>
</evidence>
<dbReference type="Gene3D" id="3.40.228.10">
    <property type="entry name" value="Dimethylsulfoxide Reductase, domain 2"/>
    <property type="match status" value="1"/>
</dbReference>
<dbReference type="GO" id="GO:0051536">
    <property type="term" value="F:iron-sulfur cluster binding"/>
    <property type="evidence" value="ECO:0007669"/>
    <property type="project" value="UniProtKB-KW"/>
</dbReference>